<dbReference type="SUPFAM" id="SSF57850">
    <property type="entry name" value="RING/U-box"/>
    <property type="match status" value="2"/>
</dbReference>
<keyword evidence="2 4" id="KW-0863">Zinc-finger</keyword>
<dbReference type="Proteomes" id="UP000078576">
    <property type="component" value="Unassembled WGS sequence"/>
</dbReference>
<evidence type="ECO:0000313" key="6">
    <source>
        <dbReference type="EMBL" id="KUI63263.1"/>
    </source>
</evidence>
<evidence type="ECO:0000313" key="7">
    <source>
        <dbReference type="Proteomes" id="UP000078576"/>
    </source>
</evidence>
<dbReference type="PROSITE" id="PS50135">
    <property type="entry name" value="ZF_ZZ_2"/>
    <property type="match status" value="1"/>
</dbReference>
<evidence type="ECO:0000256" key="1">
    <source>
        <dbReference type="ARBA" id="ARBA00022723"/>
    </source>
</evidence>
<dbReference type="EMBL" id="KN714882">
    <property type="protein sequence ID" value="KUI63263.1"/>
    <property type="molecule type" value="Genomic_DNA"/>
</dbReference>
<evidence type="ECO:0000256" key="3">
    <source>
        <dbReference type="ARBA" id="ARBA00022833"/>
    </source>
</evidence>
<dbReference type="InterPro" id="IPR000433">
    <property type="entry name" value="Znf_ZZ"/>
</dbReference>
<evidence type="ECO:0000256" key="2">
    <source>
        <dbReference type="ARBA" id="ARBA00022771"/>
    </source>
</evidence>
<feature type="domain" description="ZZ-type" evidence="5">
    <location>
        <begin position="323"/>
        <end position="382"/>
    </location>
</feature>
<keyword evidence="7" id="KW-1185">Reference proteome</keyword>
<accession>A0A194VHB4</accession>
<name>A0A194VHB4_CYTMA</name>
<evidence type="ECO:0000259" key="5">
    <source>
        <dbReference type="PROSITE" id="PS50135"/>
    </source>
</evidence>
<keyword evidence="3" id="KW-0862">Zinc</keyword>
<dbReference type="AlphaFoldDB" id="A0A194VHB4"/>
<reference evidence="7" key="1">
    <citation type="submission" date="2014-12" db="EMBL/GenBank/DDBJ databases">
        <title>Genome Sequence of Valsa Canker Pathogens Uncovers a Specific Adaption of Colonization on Woody Bark.</title>
        <authorList>
            <person name="Yin Z."/>
            <person name="Liu H."/>
            <person name="Gao X."/>
            <person name="Li Z."/>
            <person name="Song N."/>
            <person name="Ke X."/>
            <person name="Dai Q."/>
            <person name="Wu Y."/>
            <person name="Sun Y."/>
            <person name="Xu J.-R."/>
            <person name="Kang Z.K."/>
            <person name="Wang L."/>
            <person name="Huang L."/>
        </authorList>
    </citation>
    <scope>NUCLEOTIDE SEQUENCE [LARGE SCALE GENOMIC DNA]</scope>
    <source>
        <strain evidence="7">SXYL134</strain>
    </source>
</reference>
<gene>
    <name evidence="6" type="ORF">VP1G_10408</name>
</gene>
<dbReference type="STRING" id="694573.A0A194VHB4"/>
<organism evidence="6 7">
    <name type="scientific">Cytospora mali</name>
    <name type="common">Apple Valsa canker fungus</name>
    <name type="synonym">Valsa mali</name>
    <dbReference type="NCBI Taxonomy" id="578113"/>
    <lineage>
        <taxon>Eukaryota</taxon>
        <taxon>Fungi</taxon>
        <taxon>Dikarya</taxon>
        <taxon>Ascomycota</taxon>
        <taxon>Pezizomycotina</taxon>
        <taxon>Sordariomycetes</taxon>
        <taxon>Sordariomycetidae</taxon>
        <taxon>Diaporthales</taxon>
        <taxon>Cytosporaceae</taxon>
        <taxon>Cytospora</taxon>
    </lineage>
</organism>
<proteinExistence type="predicted"/>
<sequence>MGLHDTFDFDEAAYRAKCAERPTSKLQEEEVKKLRQHWAASASMAIGLSHAVQTAGLTLGVSAWGLRRYFIAKEKLAIIREELTKRGVPLHDMSKRDAAIPLGATAVGMGLGAGIGHLVGSVIAAPDVPIPVPGQNGGSSAMHFIQADPEAAAHGFAQGMTDQANAVGHAVHGMVLGHGAEQVMHAAATEGANGHTVGYAAGIMAAKKMEELLGECVGETVFAYAMEKLLDPEIKLELKLKGQCTRLQGPLGQYCRGCGESIRHGKFAHCCKETDDFDLCSKCRDAGTSCACSDNQMLTMQKCVAGDVLVSEKGDARRRLATVPEIRCVTCQKLITQGRYYYCPGCNEDEEDVDMCQDCYRQGHTCRSPDTHRLYVYLRANVDRPHPDFATDGIGCKACKAKIKQGPFYFCGKCGDDSGICDRCYEMDKTCGDLNHVLTRYVVYKGEKQISKQFTEKDSCQFCKEQLGSGVFYCCKKCNDGCYDLCGKCYIRGAGCKDRTHSLLRCTPAGPAKQPKDYLKELFKDNSKDQFKEYLNEKRSRISLLHK</sequence>
<protein>
    <recommendedName>
        <fullName evidence="5">ZZ-type domain-containing protein</fullName>
    </recommendedName>
</protein>
<dbReference type="GO" id="GO:0008270">
    <property type="term" value="F:zinc ion binding"/>
    <property type="evidence" value="ECO:0007669"/>
    <property type="project" value="UniProtKB-KW"/>
</dbReference>
<evidence type="ECO:0000256" key="4">
    <source>
        <dbReference type="PROSITE-ProRule" id="PRU00228"/>
    </source>
</evidence>
<dbReference type="OrthoDB" id="2898509at2759"/>
<keyword evidence="1" id="KW-0479">Metal-binding</keyword>